<proteinExistence type="predicted"/>
<dbReference type="EMBL" id="JZWV01000226">
    <property type="protein sequence ID" value="KJY35362.1"/>
    <property type="molecule type" value="Genomic_DNA"/>
</dbReference>
<feature type="non-terminal residue" evidence="1">
    <location>
        <position position="1"/>
    </location>
</feature>
<protein>
    <recommendedName>
        <fullName evidence="3">ROK family transcriptional regulator</fullName>
    </recommendedName>
</protein>
<evidence type="ECO:0000313" key="2">
    <source>
        <dbReference type="Proteomes" id="UP000033551"/>
    </source>
</evidence>
<accession>A0A0F4JLY2</accession>
<dbReference type="Gene3D" id="3.30.420.40">
    <property type="match status" value="1"/>
</dbReference>
<dbReference type="PATRIC" id="fig|68223.7.peg.5929"/>
<dbReference type="Proteomes" id="UP000033551">
    <property type="component" value="Unassembled WGS sequence"/>
</dbReference>
<comment type="caution">
    <text evidence="1">The sequence shown here is derived from an EMBL/GenBank/DDBJ whole genome shotgun (WGS) entry which is preliminary data.</text>
</comment>
<evidence type="ECO:0008006" key="3">
    <source>
        <dbReference type="Google" id="ProtNLM"/>
    </source>
</evidence>
<organism evidence="1 2">
    <name type="scientific">Streptomyces katrae</name>
    <dbReference type="NCBI Taxonomy" id="68223"/>
    <lineage>
        <taxon>Bacteria</taxon>
        <taxon>Bacillati</taxon>
        <taxon>Actinomycetota</taxon>
        <taxon>Actinomycetes</taxon>
        <taxon>Kitasatosporales</taxon>
        <taxon>Streptomycetaceae</taxon>
        <taxon>Streptomyces</taxon>
    </lineage>
</organism>
<keyword evidence="2" id="KW-1185">Reference proteome</keyword>
<sequence>LSEAVAAGHPGADALVRRRARLIGRAVALLADLVNPDVVVVHETFSGAHPRYLDAIREEAVERSHLCEDPERIVAPGTGERALDVAAGTAVLANIYADPLRTVAFDQSPGV</sequence>
<dbReference type="AlphaFoldDB" id="A0A0F4JLY2"/>
<name>A0A0F4JLY2_9ACTN</name>
<gene>
    <name evidence="1" type="ORF">VR44_10300</name>
</gene>
<dbReference type="InterPro" id="IPR043129">
    <property type="entry name" value="ATPase_NBD"/>
</dbReference>
<reference evidence="1 2" key="1">
    <citation type="submission" date="2015-02" db="EMBL/GenBank/DDBJ databases">
        <authorList>
            <person name="Ju K.-S."/>
            <person name="Doroghazi J.R."/>
            <person name="Metcalf W."/>
        </authorList>
    </citation>
    <scope>NUCLEOTIDE SEQUENCE [LARGE SCALE GENOMIC DNA]</scope>
    <source>
        <strain evidence="1 2">NRRL ISP-5550</strain>
    </source>
</reference>
<dbReference type="SUPFAM" id="SSF53067">
    <property type="entry name" value="Actin-like ATPase domain"/>
    <property type="match status" value="1"/>
</dbReference>
<evidence type="ECO:0000313" key="1">
    <source>
        <dbReference type="EMBL" id="KJY35362.1"/>
    </source>
</evidence>